<evidence type="ECO:0000256" key="14">
    <source>
        <dbReference type="ARBA" id="ARBA00023128"/>
    </source>
</evidence>
<keyword evidence="4" id="KW-0813">Transport</keyword>
<evidence type="ECO:0000256" key="6">
    <source>
        <dbReference type="ARBA" id="ARBA00022553"/>
    </source>
</evidence>
<evidence type="ECO:0000256" key="15">
    <source>
        <dbReference type="ARBA" id="ARBA00023136"/>
    </source>
</evidence>
<evidence type="ECO:0000256" key="1">
    <source>
        <dbReference type="ARBA" id="ARBA00004448"/>
    </source>
</evidence>
<comment type="similarity">
    <text evidence="2">Belongs to the mitochondrial carrier (TC 2.A.29) family.</text>
</comment>
<feature type="domain" description="LEM-like" evidence="26">
    <location>
        <begin position="5"/>
        <end position="48"/>
    </location>
</feature>
<evidence type="ECO:0000259" key="25">
    <source>
        <dbReference type="PROSITE" id="PS50954"/>
    </source>
</evidence>
<evidence type="ECO:0000259" key="26">
    <source>
        <dbReference type="PROSITE" id="PS50955"/>
    </source>
</evidence>
<keyword evidence="14" id="KW-0496">Mitochondrion</keyword>
<evidence type="ECO:0000256" key="3">
    <source>
        <dbReference type="ARBA" id="ARBA00007744"/>
    </source>
</evidence>
<comment type="caution">
    <text evidence="27">The sequence shown here is derived from an EMBL/GenBank/DDBJ whole genome shotgun (WGS) entry which is preliminary data.</text>
</comment>
<comment type="subunit">
    <text evidence="16">Interacts with PPIF; the interaction is impaired by CsA.</text>
</comment>
<dbReference type="Pfam" id="PF08198">
    <property type="entry name" value="Thymopoietin"/>
    <property type="match status" value="1"/>
</dbReference>
<keyword evidence="11 24" id="KW-1133">Transmembrane helix</keyword>
<feature type="repeat" description="Solcar" evidence="22">
    <location>
        <begin position="675"/>
        <end position="753"/>
    </location>
</feature>
<feature type="region of interest" description="Disordered" evidence="23">
    <location>
        <begin position="126"/>
        <end position="221"/>
    </location>
</feature>
<feature type="repeat" description="Solcar" evidence="22">
    <location>
        <begin position="477"/>
        <end position="561"/>
    </location>
</feature>
<dbReference type="SMART" id="SM01261">
    <property type="entry name" value="Thymopoietin"/>
    <property type="match status" value="1"/>
</dbReference>
<evidence type="ECO:0000256" key="17">
    <source>
        <dbReference type="ARBA" id="ARBA00024242"/>
    </source>
</evidence>
<proteinExistence type="inferred from homology"/>
<dbReference type="SUPFAM" id="SSF103506">
    <property type="entry name" value="Mitochondrial carrier"/>
    <property type="match status" value="1"/>
</dbReference>
<evidence type="ECO:0000313" key="28">
    <source>
        <dbReference type="Proteomes" id="UP001460270"/>
    </source>
</evidence>
<dbReference type="PANTHER" id="PTHR45671">
    <property type="entry name" value="SOLUTE CARRIER FAMILY 25 (MITOCHONDRIAL CARRIER PHOSPHATE CARRIER), MEMBER 3, LIKE-RELATED-RELATED"/>
    <property type="match status" value="1"/>
</dbReference>
<evidence type="ECO:0000256" key="16">
    <source>
        <dbReference type="ARBA" id="ARBA00024212"/>
    </source>
</evidence>
<dbReference type="EMBL" id="JBBPFD010000015">
    <property type="protein sequence ID" value="KAK7895696.1"/>
    <property type="molecule type" value="Genomic_DNA"/>
</dbReference>
<evidence type="ECO:0000256" key="18">
    <source>
        <dbReference type="ARBA" id="ARBA00031327"/>
    </source>
</evidence>
<dbReference type="InterPro" id="IPR013146">
    <property type="entry name" value="LEM-like_dom"/>
</dbReference>
<evidence type="ECO:0000256" key="11">
    <source>
        <dbReference type="ARBA" id="ARBA00022989"/>
    </source>
</evidence>
<evidence type="ECO:0000256" key="7">
    <source>
        <dbReference type="ARBA" id="ARBA00022692"/>
    </source>
</evidence>
<evidence type="ECO:0000256" key="23">
    <source>
        <dbReference type="SAM" id="MobiDB-lite"/>
    </source>
</evidence>
<evidence type="ECO:0000256" key="21">
    <source>
        <dbReference type="ARBA" id="ARBA00049011"/>
    </source>
</evidence>
<accession>A0AAW0NFB1</accession>
<keyword evidence="7 22" id="KW-0812">Transmembrane</keyword>
<feature type="compositionally biased region" description="Basic residues" evidence="23">
    <location>
        <begin position="69"/>
        <end position="80"/>
    </location>
</feature>
<keyword evidence="6" id="KW-0597">Phosphoprotein</keyword>
<sequence>MPVFMDDPSVLTKERLKSELLANNVELPRGNPSRDVYVQLYVKTLSAQNHTALDAFSSDEELPPPAQSRRSRSSGKKHGAARQEQGDVSLLTDEALREQLLAHGVHAGPIVASTRKLYEKKLEKLQDKGASSELQKNHSSSRDAEVYSDQEEELAAVPAPEPTPEPESEHKDQKEGGRSRRSNTSQKRNNSQHHAAVTTVQKVEQVEQIRTEPPSEENPAVSELLLTGLTASCRRPIKGAGGRPVLPSNHSQSVHTEIKQSSSSVLSGVNSCPSMPSALSTGPSASSRPTASSGPPAASSSSRPTASVPLPPPPPSLPPPPPLPQPVQSQHRGGCRGGKSCSSGRSWPGFWSSFTRPWKPTAMLLLKKVRSCENRNVSFCKHDSVLYCDFRLGHLPLCSPAAPERDAILRQANSPHICAMYPSALTQLARANPFSAPLFSLHKVDEPQQSVQTQRPRRLAAAAAADEGDSCEFGSQKYFVLCGFGGILSCGTTHTAVVPLDLVKCRMQVNPDKYKSIGNGFSVTVREDGVRGLAKGWAPTFIGYSMQGLCKFGFYEVFKIFYADLLGEENSYMWRTSLYLAASASAEFFADIALAPMEAAKVRIQTQPGYANTLREAAPKMYAEEGLWAFYKGVVPLWMRQIPYTMMKFACFERTVELLYKYVVPKPRSECSKPEQLVVTFVAGYIAGVFCAIVSHPADSVVSVLNKEKGSTAAQVLKRLGPKGVWKGLVARIIMIGTLTALQWFIYDSVKVYFRLPRPPPPEMPESLKKKLGLTE</sequence>
<keyword evidence="9" id="KW-0999">Mitochondrion inner membrane</keyword>
<evidence type="ECO:0000256" key="2">
    <source>
        <dbReference type="ARBA" id="ARBA00006375"/>
    </source>
</evidence>
<evidence type="ECO:0000256" key="12">
    <source>
        <dbReference type="ARBA" id="ARBA00022990"/>
    </source>
</evidence>
<keyword evidence="10" id="KW-0809">Transit peptide</keyword>
<dbReference type="GO" id="GO:1990547">
    <property type="term" value="P:mitochondrial phosphate ion transmembrane transport"/>
    <property type="evidence" value="ECO:0007669"/>
    <property type="project" value="InterPro"/>
</dbReference>
<dbReference type="PROSITE" id="PS50920">
    <property type="entry name" value="SOLCAR"/>
    <property type="match status" value="3"/>
</dbReference>
<dbReference type="PROSITE" id="PS50955">
    <property type="entry name" value="LEM_LIKE"/>
    <property type="match status" value="1"/>
</dbReference>
<feature type="compositionally biased region" description="Basic and acidic residues" evidence="23">
    <location>
        <begin position="167"/>
        <end position="178"/>
    </location>
</feature>
<keyword evidence="8" id="KW-0677">Repeat</keyword>
<keyword evidence="28" id="KW-1185">Reference proteome</keyword>
<keyword evidence="13" id="KW-0238">DNA-binding</keyword>
<comment type="subcellular location">
    <subcellularLocation>
        <location evidence="1">Mitochondrion inner membrane</location>
        <topology evidence="1">Multi-pass membrane protein</topology>
    </subcellularLocation>
</comment>
<feature type="repeat" description="Solcar" evidence="22">
    <location>
        <begin position="574"/>
        <end position="658"/>
    </location>
</feature>
<dbReference type="FunFam" id="1.50.40.10:FF:000005">
    <property type="entry name" value="Mitochondrial phosphate carrier protein 2"/>
    <property type="match status" value="1"/>
</dbReference>
<evidence type="ECO:0000256" key="5">
    <source>
        <dbReference type="ARBA" id="ARBA00022481"/>
    </source>
</evidence>
<dbReference type="SMART" id="SM00540">
    <property type="entry name" value="LEM"/>
    <property type="match status" value="1"/>
</dbReference>
<keyword evidence="12" id="KW-0007">Acetylation</keyword>
<dbReference type="InterPro" id="IPR044677">
    <property type="entry name" value="SLC25A3/Pic2/Mir1-like"/>
</dbReference>
<feature type="domain" description="LEM" evidence="25">
    <location>
        <begin position="85"/>
        <end position="129"/>
    </location>
</feature>
<evidence type="ECO:0000256" key="24">
    <source>
        <dbReference type="SAM" id="Phobius"/>
    </source>
</evidence>
<dbReference type="AlphaFoldDB" id="A0AAW0NFB1"/>
<feature type="compositionally biased region" description="Polar residues" evidence="23">
    <location>
        <begin position="182"/>
        <end position="193"/>
    </location>
</feature>
<dbReference type="Gene3D" id="1.10.720.40">
    <property type="match status" value="2"/>
</dbReference>
<dbReference type="Proteomes" id="UP001460270">
    <property type="component" value="Unassembled WGS sequence"/>
</dbReference>
<evidence type="ECO:0000256" key="4">
    <source>
        <dbReference type="ARBA" id="ARBA00022448"/>
    </source>
</evidence>
<protein>
    <recommendedName>
        <fullName evidence="17">Solute carrier family 25 member 3</fullName>
    </recommendedName>
    <alternativeName>
        <fullName evidence="19">Phosphate carrier protein, mitochondrial</fullName>
    </alternativeName>
    <alternativeName>
        <fullName evidence="18">Phosphate transport protein</fullName>
    </alternativeName>
</protein>
<comment type="function">
    <text evidence="20">Inorganic ion transporter that transports phosphate or copper ions across the mitochondrial inner membrane into the matrix compartment. Mediates proton-coupled symport of phosphate ions necessary for mitochondrial oxidative phosphorylation of ADP to ATP. Transports copper ions probably in the form of anionic copper(I) complexes to maintain mitochondrial matrix copper pool and to supply copper for cytochrome C oxidase complex assembly. May also play a role in regulation of the mitochondrial permeability transition pore (mPTP).</text>
</comment>
<dbReference type="InterPro" id="IPR011015">
    <property type="entry name" value="LEM/LEM-like_dom_sf"/>
</dbReference>
<comment type="similarity">
    <text evidence="3">Belongs to the LEM family.</text>
</comment>
<evidence type="ECO:0000256" key="20">
    <source>
        <dbReference type="ARBA" id="ARBA00045773"/>
    </source>
</evidence>
<dbReference type="PANTHER" id="PTHR45671:SF10">
    <property type="entry name" value="SOLUTE CARRIER FAMILY 25 MEMBER 3"/>
    <property type="match status" value="1"/>
</dbReference>
<feature type="region of interest" description="Disordered" evidence="23">
    <location>
        <begin position="55"/>
        <end position="89"/>
    </location>
</feature>
<dbReference type="Pfam" id="PF00153">
    <property type="entry name" value="Mito_carr"/>
    <property type="match status" value="3"/>
</dbReference>
<dbReference type="GO" id="GO:0005635">
    <property type="term" value="C:nuclear envelope"/>
    <property type="evidence" value="ECO:0007669"/>
    <property type="project" value="UniProtKB-ARBA"/>
</dbReference>
<dbReference type="InterPro" id="IPR023395">
    <property type="entry name" value="MCP_dom_sf"/>
</dbReference>
<dbReference type="Gene3D" id="1.50.40.10">
    <property type="entry name" value="Mitochondrial carrier domain"/>
    <property type="match status" value="1"/>
</dbReference>
<dbReference type="SUPFAM" id="SSF63451">
    <property type="entry name" value="LEM domain"/>
    <property type="match status" value="2"/>
</dbReference>
<feature type="region of interest" description="Disordered" evidence="23">
    <location>
        <begin position="235"/>
        <end position="343"/>
    </location>
</feature>
<feature type="transmembrane region" description="Helical" evidence="24">
    <location>
        <begin position="677"/>
        <end position="695"/>
    </location>
</feature>
<dbReference type="GO" id="GO:0005743">
    <property type="term" value="C:mitochondrial inner membrane"/>
    <property type="evidence" value="ECO:0007669"/>
    <property type="project" value="UniProtKB-SubCell"/>
</dbReference>
<feature type="transmembrane region" description="Helical" evidence="24">
    <location>
        <begin position="729"/>
        <end position="747"/>
    </location>
</feature>
<dbReference type="CDD" id="cd12940">
    <property type="entry name" value="LEM_LAP2_LEMD1"/>
    <property type="match status" value="1"/>
</dbReference>
<gene>
    <name evidence="27" type="ORF">WMY93_021021</name>
</gene>
<evidence type="ECO:0000256" key="22">
    <source>
        <dbReference type="PROSITE-ProRule" id="PRU00282"/>
    </source>
</evidence>
<dbReference type="Pfam" id="PF03020">
    <property type="entry name" value="LEM"/>
    <property type="match status" value="1"/>
</dbReference>
<evidence type="ECO:0000256" key="8">
    <source>
        <dbReference type="ARBA" id="ARBA00022737"/>
    </source>
</evidence>
<evidence type="ECO:0000256" key="13">
    <source>
        <dbReference type="ARBA" id="ARBA00023125"/>
    </source>
</evidence>
<evidence type="ECO:0000313" key="27">
    <source>
        <dbReference type="EMBL" id="KAK7895696.1"/>
    </source>
</evidence>
<dbReference type="InterPro" id="IPR003887">
    <property type="entry name" value="LEM_dom"/>
</dbReference>
<dbReference type="GO" id="GO:0003677">
    <property type="term" value="F:DNA binding"/>
    <property type="evidence" value="ECO:0007669"/>
    <property type="project" value="UniProtKB-KW"/>
</dbReference>
<reference evidence="28" key="1">
    <citation type="submission" date="2024-04" db="EMBL/GenBank/DDBJ databases">
        <title>Salinicola lusitanus LLJ914,a marine bacterium isolated from the Okinawa Trough.</title>
        <authorList>
            <person name="Li J."/>
        </authorList>
    </citation>
    <scope>NUCLEOTIDE SEQUENCE [LARGE SCALE GENOMIC DNA]</scope>
</reference>
<dbReference type="GO" id="GO:0005315">
    <property type="term" value="F:phosphate transmembrane transporter activity"/>
    <property type="evidence" value="ECO:0007669"/>
    <property type="project" value="InterPro"/>
</dbReference>
<dbReference type="PROSITE" id="PS50954">
    <property type="entry name" value="LEM"/>
    <property type="match status" value="1"/>
</dbReference>
<dbReference type="InterPro" id="IPR018108">
    <property type="entry name" value="MCP_transmembrane"/>
</dbReference>
<comment type="catalytic activity">
    <reaction evidence="21">
        <text>phosphate(in) + H(+)(in) = phosphate(out) + H(+)(out)</text>
        <dbReference type="Rhea" id="RHEA:29939"/>
        <dbReference type="ChEBI" id="CHEBI:15378"/>
        <dbReference type="ChEBI" id="CHEBI:43474"/>
    </reaction>
    <physiologicalReaction direction="right-to-left" evidence="21">
        <dbReference type="Rhea" id="RHEA:29941"/>
    </physiologicalReaction>
</comment>
<feature type="compositionally biased region" description="Low complexity" evidence="23">
    <location>
        <begin position="261"/>
        <end position="308"/>
    </location>
</feature>
<organism evidence="27 28">
    <name type="scientific">Mugilogobius chulae</name>
    <name type="common">yellowstripe goby</name>
    <dbReference type="NCBI Taxonomy" id="88201"/>
    <lineage>
        <taxon>Eukaryota</taxon>
        <taxon>Metazoa</taxon>
        <taxon>Chordata</taxon>
        <taxon>Craniata</taxon>
        <taxon>Vertebrata</taxon>
        <taxon>Euteleostomi</taxon>
        <taxon>Actinopterygii</taxon>
        <taxon>Neopterygii</taxon>
        <taxon>Teleostei</taxon>
        <taxon>Neoteleostei</taxon>
        <taxon>Acanthomorphata</taxon>
        <taxon>Gobiaria</taxon>
        <taxon>Gobiiformes</taxon>
        <taxon>Gobioidei</taxon>
        <taxon>Gobiidae</taxon>
        <taxon>Gobionellinae</taxon>
        <taxon>Mugilogobius</taxon>
    </lineage>
</organism>
<keyword evidence="15 22" id="KW-0472">Membrane</keyword>
<keyword evidence="5" id="KW-0488">Methylation</keyword>
<feature type="compositionally biased region" description="Low complexity" evidence="23">
    <location>
        <begin position="326"/>
        <end position="343"/>
    </location>
</feature>
<feature type="compositionally biased region" description="Pro residues" evidence="23">
    <location>
        <begin position="309"/>
        <end position="325"/>
    </location>
</feature>
<name>A0AAW0NFB1_9GOBI</name>
<evidence type="ECO:0000256" key="19">
    <source>
        <dbReference type="ARBA" id="ARBA00035382"/>
    </source>
</evidence>
<dbReference type="FunFam" id="1.10.720.40:FF:000001">
    <property type="entry name" value="LEM domain containing 2, isoform CRA_a"/>
    <property type="match status" value="2"/>
</dbReference>
<evidence type="ECO:0000256" key="10">
    <source>
        <dbReference type="ARBA" id="ARBA00022946"/>
    </source>
</evidence>
<evidence type="ECO:0000256" key="9">
    <source>
        <dbReference type="ARBA" id="ARBA00022792"/>
    </source>
</evidence>